<evidence type="ECO:0000256" key="1">
    <source>
        <dbReference type="SAM" id="MobiDB-lite"/>
    </source>
</evidence>
<dbReference type="AlphaFoldDB" id="Q5BRX7"/>
<feature type="region of interest" description="Disordered" evidence="1">
    <location>
        <begin position="1"/>
        <end position="33"/>
    </location>
</feature>
<protein>
    <submittedName>
        <fullName evidence="2">SJCHGC07082 protein</fullName>
    </submittedName>
</protein>
<reference evidence="2" key="1">
    <citation type="submission" date="2005-01" db="EMBL/GenBank/DDBJ databases">
        <authorList>
            <person name="Han Z."/>
        </authorList>
    </citation>
    <scope>NUCLEOTIDE SEQUENCE</scope>
</reference>
<evidence type="ECO:0000313" key="2">
    <source>
        <dbReference type="EMBL" id="AAX30708.2"/>
    </source>
</evidence>
<name>Q5BRX7_SCHJA</name>
<organism evidence="2">
    <name type="scientific">Schistosoma japonicum</name>
    <name type="common">Blood fluke</name>
    <dbReference type="NCBI Taxonomy" id="6182"/>
    <lineage>
        <taxon>Eukaryota</taxon>
        <taxon>Metazoa</taxon>
        <taxon>Spiralia</taxon>
        <taxon>Lophotrochozoa</taxon>
        <taxon>Platyhelminthes</taxon>
        <taxon>Trematoda</taxon>
        <taxon>Digenea</taxon>
        <taxon>Strigeidida</taxon>
        <taxon>Schistosomatoidea</taxon>
        <taxon>Schistosomatidae</taxon>
        <taxon>Schistosoma</taxon>
    </lineage>
</organism>
<dbReference type="EMBL" id="AY915487">
    <property type="protein sequence ID" value="AAX30708.2"/>
    <property type="molecule type" value="mRNA"/>
</dbReference>
<accession>Q5BRX7</accession>
<proteinExistence type="evidence at transcript level"/>
<feature type="compositionally biased region" description="Low complexity" evidence="1">
    <location>
        <begin position="16"/>
        <end position="26"/>
    </location>
</feature>
<reference evidence="2" key="2">
    <citation type="journal article" date="2006" name="PLoS Pathog.">
        <title>New perspectives on host-parasite interplay by comparative transcriptomic and proteomic analyses of Schistosoma japonicum.</title>
        <authorList>
            <person name="Liu F."/>
            <person name="Lu J."/>
            <person name="Hu W."/>
            <person name="Wang S.Y."/>
            <person name="Cui S.J."/>
            <person name="Chi M."/>
            <person name="Yan Q."/>
            <person name="Wang X.R."/>
            <person name="Song H.D."/>
            <person name="Xu X.N."/>
            <person name="Wang J.J."/>
            <person name="Zhang X.L."/>
            <person name="Zhang X."/>
            <person name="Wang Z.Q."/>
            <person name="Xue C.L."/>
            <person name="Brindley P.J."/>
            <person name="McManus D.P."/>
            <person name="Yang P.Y."/>
            <person name="Feng Z."/>
            <person name="Chen Z."/>
            <person name="Han Z.G."/>
        </authorList>
    </citation>
    <scope>NUCLEOTIDE SEQUENCE</scope>
</reference>
<sequence>MKVLTITRRNSHKTDTTSTNSNNNQNNRRDSYQDSLKDMAALMTDVELTDDVIKSMRQRFDLQQ</sequence>